<dbReference type="Proteomes" id="UP000789405">
    <property type="component" value="Unassembled WGS sequence"/>
</dbReference>
<gene>
    <name evidence="2" type="ORF">DERYTH_LOCUS16305</name>
</gene>
<feature type="non-terminal residue" evidence="2">
    <location>
        <position position="141"/>
    </location>
</feature>
<keyword evidence="3" id="KW-1185">Reference proteome</keyword>
<protein>
    <submittedName>
        <fullName evidence="2">27567_t:CDS:1</fullName>
    </submittedName>
</protein>
<organism evidence="2 3">
    <name type="scientific">Dentiscutata erythropus</name>
    <dbReference type="NCBI Taxonomy" id="1348616"/>
    <lineage>
        <taxon>Eukaryota</taxon>
        <taxon>Fungi</taxon>
        <taxon>Fungi incertae sedis</taxon>
        <taxon>Mucoromycota</taxon>
        <taxon>Glomeromycotina</taxon>
        <taxon>Glomeromycetes</taxon>
        <taxon>Diversisporales</taxon>
        <taxon>Gigasporaceae</taxon>
        <taxon>Dentiscutata</taxon>
    </lineage>
</organism>
<name>A0A9N9IP04_9GLOM</name>
<proteinExistence type="predicted"/>
<reference evidence="2" key="1">
    <citation type="submission" date="2021-06" db="EMBL/GenBank/DDBJ databases">
        <authorList>
            <person name="Kallberg Y."/>
            <person name="Tangrot J."/>
            <person name="Rosling A."/>
        </authorList>
    </citation>
    <scope>NUCLEOTIDE SEQUENCE</scope>
    <source>
        <strain evidence="2">MA453B</strain>
    </source>
</reference>
<evidence type="ECO:0000313" key="2">
    <source>
        <dbReference type="EMBL" id="CAG8744447.1"/>
    </source>
</evidence>
<dbReference type="EMBL" id="CAJVPY010014064">
    <property type="protein sequence ID" value="CAG8744447.1"/>
    <property type="molecule type" value="Genomic_DNA"/>
</dbReference>
<feature type="compositionally biased region" description="Basic and acidic residues" evidence="1">
    <location>
        <begin position="1"/>
        <end position="24"/>
    </location>
</feature>
<evidence type="ECO:0000256" key="1">
    <source>
        <dbReference type="SAM" id="MobiDB-lite"/>
    </source>
</evidence>
<comment type="caution">
    <text evidence="2">The sequence shown here is derived from an EMBL/GenBank/DDBJ whole genome shotgun (WGS) entry which is preliminary data.</text>
</comment>
<feature type="region of interest" description="Disordered" evidence="1">
    <location>
        <begin position="1"/>
        <end position="46"/>
    </location>
</feature>
<accession>A0A9N9IP04</accession>
<evidence type="ECO:0000313" key="3">
    <source>
        <dbReference type="Proteomes" id="UP000789405"/>
    </source>
</evidence>
<sequence>MCKKRESETAKERERHLKRECESRRQKRTKRQLKNNNAQNQDTNSLHIESPSINKLANKLCSICKEYFPLIELIGIRKECHHCYYDTKNIIKNSQKKTIWIQDVSEFTTRLPWYLSSVNILVVHRLSANSIEFKILMFVIL</sequence>
<feature type="compositionally biased region" description="Polar residues" evidence="1">
    <location>
        <begin position="34"/>
        <end position="46"/>
    </location>
</feature>
<dbReference type="AlphaFoldDB" id="A0A9N9IP04"/>